<sequence length="123" mass="13672">MKFLFRTIIIAVVAHFALLYFPWWSIAVCGFFAGALFSGSNTSSFFSGFLGIGFLWLIQAFIIHQSSEGLLSDKIAALFTLSNGVYMIIITALIGALVGGFSTLSGLRFRKLFKKERNRGLYR</sequence>
<dbReference type="EMBL" id="BMEC01000002">
    <property type="protein sequence ID" value="GGC23397.1"/>
    <property type="molecule type" value="Genomic_DNA"/>
</dbReference>
<evidence type="ECO:0000256" key="1">
    <source>
        <dbReference type="SAM" id="Phobius"/>
    </source>
</evidence>
<name>A0ABQ1LJ03_9BACT</name>
<gene>
    <name evidence="2" type="ORF">GCM10011506_05870</name>
</gene>
<feature type="transmembrane region" description="Helical" evidence="1">
    <location>
        <begin position="84"/>
        <end position="107"/>
    </location>
</feature>
<proteinExistence type="predicted"/>
<accession>A0ABQ1LJ03</accession>
<keyword evidence="1" id="KW-0812">Transmembrane</keyword>
<dbReference type="RefSeq" id="WP_188460319.1">
    <property type="nucleotide sequence ID" value="NZ_BAABHU010000002.1"/>
</dbReference>
<comment type="caution">
    <text evidence="2">The sequence shown here is derived from an EMBL/GenBank/DDBJ whole genome shotgun (WGS) entry which is preliminary data.</text>
</comment>
<evidence type="ECO:0000313" key="3">
    <source>
        <dbReference type="Proteomes" id="UP000636010"/>
    </source>
</evidence>
<organism evidence="2 3">
    <name type="scientific">Marivirga lumbricoides</name>
    <dbReference type="NCBI Taxonomy" id="1046115"/>
    <lineage>
        <taxon>Bacteria</taxon>
        <taxon>Pseudomonadati</taxon>
        <taxon>Bacteroidota</taxon>
        <taxon>Cytophagia</taxon>
        <taxon>Cytophagales</taxon>
        <taxon>Marivirgaceae</taxon>
        <taxon>Marivirga</taxon>
    </lineage>
</organism>
<evidence type="ECO:0000313" key="2">
    <source>
        <dbReference type="EMBL" id="GGC23397.1"/>
    </source>
</evidence>
<keyword evidence="1" id="KW-1133">Transmembrane helix</keyword>
<feature type="transmembrane region" description="Helical" evidence="1">
    <location>
        <begin position="6"/>
        <end position="33"/>
    </location>
</feature>
<dbReference type="Proteomes" id="UP000636010">
    <property type="component" value="Unassembled WGS sequence"/>
</dbReference>
<feature type="transmembrane region" description="Helical" evidence="1">
    <location>
        <begin position="45"/>
        <end position="64"/>
    </location>
</feature>
<keyword evidence="3" id="KW-1185">Reference proteome</keyword>
<reference evidence="3" key="1">
    <citation type="journal article" date="2019" name="Int. J. Syst. Evol. Microbiol.">
        <title>The Global Catalogue of Microorganisms (GCM) 10K type strain sequencing project: providing services to taxonomists for standard genome sequencing and annotation.</title>
        <authorList>
            <consortium name="The Broad Institute Genomics Platform"/>
            <consortium name="The Broad Institute Genome Sequencing Center for Infectious Disease"/>
            <person name="Wu L."/>
            <person name="Ma J."/>
        </authorList>
    </citation>
    <scope>NUCLEOTIDE SEQUENCE [LARGE SCALE GENOMIC DNA]</scope>
    <source>
        <strain evidence="3">CGMCC 1.10832</strain>
    </source>
</reference>
<keyword evidence="1" id="KW-0472">Membrane</keyword>
<protein>
    <submittedName>
        <fullName evidence="2">Uncharacterized protein</fullName>
    </submittedName>
</protein>